<dbReference type="AlphaFoldDB" id="A0A918JX56"/>
<evidence type="ECO:0008006" key="4">
    <source>
        <dbReference type="Google" id="ProtNLM"/>
    </source>
</evidence>
<proteinExistence type="predicted"/>
<dbReference type="EMBL" id="BMWS01000022">
    <property type="protein sequence ID" value="GGX26673.1"/>
    <property type="molecule type" value="Genomic_DNA"/>
</dbReference>
<feature type="transmembrane region" description="Helical" evidence="1">
    <location>
        <begin position="79"/>
        <end position="99"/>
    </location>
</feature>
<organism evidence="2 3">
    <name type="scientific">Aquimarina muelleri</name>
    <dbReference type="NCBI Taxonomy" id="279356"/>
    <lineage>
        <taxon>Bacteria</taxon>
        <taxon>Pseudomonadati</taxon>
        <taxon>Bacteroidota</taxon>
        <taxon>Flavobacteriia</taxon>
        <taxon>Flavobacteriales</taxon>
        <taxon>Flavobacteriaceae</taxon>
        <taxon>Aquimarina</taxon>
    </lineage>
</organism>
<protein>
    <recommendedName>
        <fullName evidence="4">Glycerophosphoryl diester phosphodiesterase membrane domain-containing protein</fullName>
    </recommendedName>
</protein>
<name>A0A918JX56_9FLAO</name>
<gene>
    <name evidence="2" type="ORF">GCM10007384_29750</name>
</gene>
<keyword evidence="1" id="KW-0812">Transmembrane</keyword>
<feature type="transmembrane region" description="Helical" evidence="1">
    <location>
        <begin position="32"/>
        <end position="59"/>
    </location>
</feature>
<evidence type="ECO:0000256" key="1">
    <source>
        <dbReference type="SAM" id="Phobius"/>
    </source>
</evidence>
<comment type="caution">
    <text evidence="2">The sequence shown here is derived from an EMBL/GenBank/DDBJ whole genome shotgun (WGS) entry which is preliminary data.</text>
</comment>
<feature type="transmembrane region" description="Helical" evidence="1">
    <location>
        <begin position="136"/>
        <end position="152"/>
    </location>
</feature>
<reference evidence="2 3" key="1">
    <citation type="journal article" date="2014" name="Int. J. Syst. Evol. Microbiol.">
        <title>Complete genome sequence of Corynebacterium casei LMG S-19264T (=DSM 44701T), isolated from a smear-ripened cheese.</title>
        <authorList>
            <consortium name="US DOE Joint Genome Institute (JGI-PGF)"/>
            <person name="Walter F."/>
            <person name="Albersmeier A."/>
            <person name="Kalinowski J."/>
            <person name="Ruckert C."/>
        </authorList>
    </citation>
    <scope>NUCLEOTIDE SEQUENCE [LARGE SCALE GENOMIC DNA]</scope>
    <source>
        <strain evidence="2 3">KCTC 12285</strain>
    </source>
</reference>
<feature type="transmembrane region" description="Helical" evidence="1">
    <location>
        <begin position="195"/>
        <end position="223"/>
    </location>
</feature>
<keyword evidence="1" id="KW-0472">Membrane</keyword>
<accession>A0A918JX56</accession>
<keyword evidence="1" id="KW-1133">Transmembrane helix</keyword>
<dbReference type="RefSeq" id="WP_027413101.1">
    <property type="nucleotide sequence ID" value="NZ_BMWS01000022.1"/>
</dbReference>
<dbReference type="Proteomes" id="UP000601108">
    <property type="component" value="Unassembled WGS sequence"/>
</dbReference>
<keyword evidence="3" id="KW-1185">Reference proteome</keyword>
<evidence type="ECO:0000313" key="2">
    <source>
        <dbReference type="EMBL" id="GGX26673.1"/>
    </source>
</evidence>
<sequence length="256" mass="28769">MTSDKLFEKIENCNSLDFGGIFNKSIELFKKVWLQGFVHLLISFLVMLPLIFVMYIPIIALAGVSSGYGHGYPSEEVSIGLMILFVILVFIVSIVASAFQFGITAHFYKVCKEVDLGLPETSSYFVFLKGRNLRKVLLLSLVTFGIALLAIALCYFPLFYVIVPLQLLGVLFAFNPEIEVSDLIKASFKLGNKKWLLVFGLVWVSSMLATMVGFIMCFVGVFFTSSFALLPVYFVYKDAIGFEEEELENENTFLIK</sequence>
<evidence type="ECO:0000313" key="3">
    <source>
        <dbReference type="Proteomes" id="UP000601108"/>
    </source>
</evidence>